<dbReference type="InterPro" id="IPR025296">
    <property type="entry name" value="DUF4158"/>
</dbReference>
<proteinExistence type="predicted"/>
<keyword evidence="4" id="KW-1185">Reference proteome</keyword>
<accession>A0ABQ3TRU0</accession>
<dbReference type="Proteomes" id="UP001054854">
    <property type="component" value="Unassembled WGS sequence"/>
</dbReference>
<evidence type="ECO:0000259" key="2">
    <source>
        <dbReference type="Pfam" id="PF13700"/>
    </source>
</evidence>
<gene>
    <name evidence="3" type="ORF">TPA0910_04800</name>
</gene>
<reference evidence="3" key="1">
    <citation type="submission" date="2024-05" db="EMBL/GenBank/DDBJ databases">
        <title>Whole genome shotgun sequence of Streptomyces hygroscopicus NBRC 113678.</title>
        <authorList>
            <person name="Komaki H."/>
            <person name="Tamura T."/>
        </authorList>
    </citation>
    <scope>NUCLEOTIDE SEQUENCE</scope>
    <source>
        <strain evidence="3">N11-34</strain>
    </source>
</reference>
<evidence type="ECO:0000313" key="4">
    <source>
        <dbReference type="Proteomes" id="UP001054854"/>
    </source>
</evidence>
<protein>
    <recommendedName>
        <fullName evidence="2">DUF4158 domain-containing protein</fullName>
    </recommendedName>
</protein>
<feature type="region of interest" description="Disordered" evidence="1">
    <location>
        <begin position="103"/>
        <end position="183"/>
    </location>
</feature>
<feature type="domain" description="DUF4158" evidence="2">
    <location>
        <begin position="4"/>
        <end position="100"/>
    </location>
</feature>
<dbReference type="EMBL" id="BNEK01000002">
    <property type="protein sequence ID" value="GHJ26047.1"/>
    <property type="molecule type" value="Genomic_DNA"/>
</dbReference>
<comment type="caution">
    <text evidence="3">The sequence shown here is derived from an EMBL/GenBank/DDBJ whole genome shotgun (WGS) entry which is preliminary data.</text>
</comment>
<feature type="compositionally biased region" description="Low complexity" evidence="1">
    <location>
        <begin position="172"/>
        <end position="183"/>
    </location>
</feature>
<evidence type="ECO:0000256" key="1">
    <source>
        <dbReference type="SAM" id="MobiDB-lite"/>
    </source>
</evidence>
<sequence>MRQDWEPEDLIEVWTLLDDDEKRLRNKSGANRLGFALLLKFFEVEARFPESTEEIPAPAVAYVAQQVKVAPEEFAAYDWAGRAISRHRMEIRDVFRVPRVRGGGPGPARGVADRRAVRGGAVPGPAGGGGSRPVPQGPAGAACASEGDPAGGVGGEDLRGAVLPDDDGPAVGGDALAAGRPGR</sequence>
<dbReference type="Pfam" id="PF13700">
    <property type="entry name" value="DUF4158"/>
    <property type="match status" value="1"/>
</dbReference>
<name>A0ABQ3TRU0_STRHY</name>
<organism evidence="3 4">
    <name type="scientific">Streptomyces hygroscopicus</name>
    <dbReference type="NCBI Taxonomy" id="1912"/>
    <lineage>
        <taxon>Bacteria</taxon>
        <taxon>Bacillati</taxon>
        <taxon>Actinomycetota</taxon>
        <taxon>Actinomycetes</taxon>
        <taxon>Kitasatosporales</taxon>
        <taxon>Streptomycetaceae</taxon>
        <taxon>Streptomyces</taxon>
        <taxon>Streptomyces violaceusniger group</taxon>
    </lineage>
</organism>
<feature type="compositionally biased region" description="Gly residues" evidence="1">
    <location>
        <begin position="121"/>
        <end position="131"/>
    </location>
</feature>
<evidence type="ECO:0000313" key="3">
    <source>
        <dbReference type="EMBL" id="GHJ26047.1"/>
    </source>
</evidence>